<keyword evidence="3" id="KW-1185">Reference proteome</keyword>
<organism evidence="2 3">
    <name type="scientific">Marinitoga piezophila (strain DSM 14283 / JCM 11233 / KA3)</name>
    <dbReference type="NCBI Taxonomy" id="443254"/>
    <lineage>
        <taxon>Bacteria</taxon>
        <taxon>Thermotogati</taxon>
        <taxon>Thermotogota</taxon>
        <taxon>Thermotogae</taxon>
        <taxon>Petrotogales</taxon>
        <taxon>Petrotogaceae</taxon>
        <taxon>Marinitoga</taxon>
    </lineage>
</organism>
<evidence type="ECO:0000256" key="1">
    <source>
        <dbReference type="SAM" id="SignalP"/>
    </source>
</evidence>
<sequence>MKKYLLTMMFLLTFTFLFSQIQWNTSPSNYEIVPYNKTITLNFNLIERDVLFYIVYLGENKNNLKDIYKGKENYVHIQLTPNKNYFWKVIAYTKDKIYSTETLKFFLELKSPVITNCSPANLYNVFPENIEFKWNVDFNANYIQNFILYEKNKKILEKRVENNSLKITYLKPGLQYKWKIIITDEFGKKYYYGPYIFYTKPYEFYISNEYSIFKVKTYGEFLEKKEIFNSKDRIKNYIPFHQFIIINIKSKIEIIHNLGNKTSEILLNNEISDFYIEEYNNQVLLYITTDNQLCVYDITNPYYPYILKKLKGDYISVSTNSKYIFLLSKNTITVMNHNFKKLNISRNFNNVKIIYNDNAGLIILTNDSIKKISYKNNKFKTEKEFSLKLINNYFISKNIISFSTKNKELYIFDHNLNLINYLYLNDGIKSYSIYGNGVYYFNNKNELKIAYLKGSE</sequence>
<dbReference type="SUPFAM" id="SSF50978">
    <property type="entry name" value="WD40 repeat-like"/>
    <property type="match status" value="1"/>
</dbReference>
<dbReference type="EMBL" id="CP003257">
    <property type="protein sequence ID" value="AEX85731.1"/>
    <property type="molecule type" value="Genomic_DNA"/>
</dbReference>
<protein>
    <recommendedName>
        <fullName evidence="4">Fibronectin type-III domain-containing protein</fullName>
    </recommendedName>
</protein>
<accession>H2J3B5</accession>
<evidence type="ECO:0008006" key="4">
    <source>
        <dbReference type="Google" id="ProtNLM"/>
    </source>
</evidence>
<feature type="chain" id="PRO_5003562967" description="Fibronectin type-III domain-containing protein" evidence="1">
    <location>
        <begin position="20"/>
        <end position="456"/>
    </location>
</feature>
<dbReference type="STRING" id="443254.Marpi_1328"/>
<keyword evidence="1" id="KW-0732">Signal</keyword>
<feature type="signal peptide" evidence="1">
    <location>
        <begin position="1"/>
        <end position="19"/>
    </location>
</feature>
<proteinExistence type="predicted"/>
<dbReference type="InterPro" id="IPR036322">
    <property type="entry name" value="WD40_repeat_dom_sf"/>
</dbReference>
<dbReference type="KEGG" id="mpz:Marpi_1328"/>
<reference evidence="2 3" key="1">
    <citation type="journal article" date="2012" name="J. Bacteriol.">
        <title>Complete Genome Sequence of the Thermophilic, Piezophilic, Heterotrophic Bacterium Marinitoga piezophila KA3.</title>
        <authorList>
            <person name="Lucas S."/>
            <person name="Han J."/>
            <person name="Lapidus A."/>
            <person name="Cheng J.F."/>
            <person name="Goodwin L.A."/>
            <person name="Pitluck S."/>
            <person name="Peters L."/>
            <person name="Mikhailova N."/>
            <person name="Teshima H."/>
            <person name="Detter J.C."/>
            <person name="Han C."/>
            <person name="Tapia R."/>
            <person name="Land M."/>
            <person name="Hauser L."/>
            <person name="Kyrpides N.C."/>
            <person name="Ivanova N."/>
            <person name="Pagani I."/>
            <person name="Vannier P."/>
            <person name="Oger P."/>
            <person name="Bartlett D.H."/>
            <person name="Noll K.M."/>
            <person name="Woyke T."/>
            <person name="Jebbar M."/>
        </authorList>
    </citation>
    <scope>NUCLEOTIDE SEQUENCE [LARGE SCALE GENOMIC DNA]</scope>
    <source>
        <strain evidence="3">DSM 14283 / JCM 11233 / KA3</strain>
    </source>
</reference>
<reference evidence="3" key="2">
    <citation type="submission" date="2012-01" db="EMBL/GenBank/DDBJ databases">
        <title>Complete sequence of chromosome of Marinitoga piezophila KA3.</title>
        <authorList>
            <person name="Lucas S."/>
            <person name="Han J."/>
            <person name="Lapidus A."/>
            <person name="Cheng J.-F."/>
            <person name="Goodwin L."/>
            <person name="Pitluck S."/>
            <person name="Peters L."/>
            <person name="Mikhailova N."/>
            <person name="Teshima H."/>
            <person name="Detter J.C."/>
            <person name="Han C."/>
            <person name="Tapia R."/>
            <person name="Land M."/>
            <person name="Hauser L."/>
            <person name="Kyrpides N."/>
            <person name="Ivanova N."/>
            <person name="Pagani I."/>
            <person name="Jebbar M."/>
            <person name="Vannier P."/>
            <person name="Oger P."/>
            <person name="Cario A."/>
            <person name="Bartlett D."/>
            <person name="Noll K.M."/>
            <person name="Woyke T."/>
        </authorList>
    </citation>
    <scope>NUCLEOTIDE SEQUENCE [LARGE SCALE GENOMIC DNA]</scope>
    <source>
        <strain evidence="3">DSM 14283 / JCM 11233 / KA3</strain>
    </source>
</reference>
<dbReference type="AlphaFoldDB" id="H2J3B5"/>
<dbReference type="RefSeq" id="WP_014296802.1">
    <property type="nucleotide sequence ID" value="NC_016751.1"/>
</dbReference>
<name>H2J3B5_MARPK</name>
<dbReference type="Proteomes" id="UP000007161">
    <property type="component" value="Chromosome"/>
</dbReference>
<gene>
    <name evidence="2" type="ordered locus">Marpi_1328</name>
</gene>
<evidence type="ECO:0000313" key="3">
    <source>
        <dbReference type="Proteomes" id="UP000007161"/>
    </source>
</evidence>
<evidence type="ECO:0000313" key="2">
    <source>
        <dbReference type="EMBL" id="AEX85731.1"/>
    </source>
</evidence>
<dbReference type="HOGENOM" id="CLU_599652_0_0_0"/>
<dbReference type="OrthoDB" id="42148at2"/>